<reference evidence="7" key="1">
    <citation type="submission" date="2023-06" db="EMBL/GenBank/DDBJ databases">
        <title>Genomic of Parafulvivirga corallium.</title>
        <authorList>
            <person name="Wang G."/>
        </authorList>
    </citation>
    <scope>NUCLEOTIDE SEQUENCE</scope>
    <source>
        <strain evidence="7">BMA10</strain>
    </source>
</reference>
<evidence type="ECO:0000256" key="3">
    <source>
        <dbReference type="ARBA" id="ARBA00022519"/>
    </source>
</evidence>
<organism evidence="7 8">
    <name type="scientific">Splendidivirga corallicola</name>
    <dbReference type="NCBI Taxonomy" id="3051826"/>
    <lineage>
        <taxon>Bacteria</taxon>
        <taxon>Pseudomonadati</taxon>
        <taxon>Bacteroidota</taxon>
        <taxon>Cytophagia</taxon>
        <taxon>Cytophagales</taxon>
        <taxon>Splendidivirgaceae</taxon>
        <taxon>Splendidivirga</taxon>
    </lineage>
</organism>
<accession>A0ABT8KRQ8</accession>
<evidence type="ECO:0000313" key="8">
    <source>
        <dbReference type="Proteomes" id="UP001172082"/>
    </source>
</evidence>
<keyword evidence="6 7" id="KW-0012">Acyltransferase</keyword>
<keyword evidence="3" id="KW-0997">Cell inner membrane</keyword>
<keyword evidence="8" id="KW-1185">Reference proteome</keyword>
<name>A0ABT8KRQ8_9BACT</name>
<evidence type="ECO:0000256" key="2">
    <source>
        <dbReference type="ARBA" id="ARBA00022475"/>
    </source>
</evidence>
<dbReference type="InterPro" id="IPR004960">
    <property type="entry name" value="LipA_acyltrans"/>
</dbReference>
<keyword evidence="4" id="KW-0808">Transferase</keyword>
<protein>
    <submittedName>
        <fullName evidence="7">Lysophospholipid acyltransferase family protein</fullName>
    </submittedName>
</protein>
<dbReference type="RefSeq" id="WP_346753473.1">
    <property type="nucleotide sequence ID" value="NZ_JAUJEA010000007.1"/>
</dbReference>
<sequence>MFIIFLLKLLSKVPLRLLYLLSDFIAFVAIHLVKYRKKVVLENLRKSFPEKKEDEISTIAVNFYKHLADVVVETIKAISISKEEITERVEIRNLEIVEHYASQNQSVLVLTTHQCNWEWMLLSGCVQFPCAVDAVYLPLNNKRMDEFMYKARSRFGGTPISAKKIIKETIRRTRERTIAIGMLADQEPPAIKSRYWTTFLNQETAFVLGPQQLSGVAKMPVLFMGMERVKRGYYRVTIDKVAEPPYEKGNHDILETYIKKTEVLINANPSNWLWSHRRWKRKRPVNIDQNQIK</sequence>
<dbReference type="CDD" id="cd07984">
    <property type="entry name" value="LPLAT_LABLAT-like"/>
    <property type="match status" value="1"/>
</dbReference>
<dbReference type="PANTHER" id="PTHR30606:SF10">
    <property type="entry name" value="PHOSPHATIDYLINOSITOL MANNOSIDE ACYLTRANSFERASE"/>
    <property type="match status" value="1"/>
</dbReference>
<dbReference type="Proteomes" id="UP001172082">
    <property type="component" value="Unassembled WGS sequence"/>
</dbReference>
<keyword evidence="5" id="KW-0472">Membrane</keyword>
<dbReference type="GO" id="GO:0016746">
    <property type="term" value="F:acyltransferase activity"/>
    <property type="evidence" value="ECO:0007669"/>
    <property type="project" value="UniProtKB-KW"/>
</dbReference>
<proteinExistence type="predicted"/>
<comment type="subcellular location">
    <subcellularLocation>
        <location evidence="1">Cell inner membrane</location>
    </subcellularLocation>
</comment>
<evidence type="ECO:0000256" key="5">
    <source>
        <dbReference type="ARBA" id="ARBA00023136"/>
    </source>
</evidence>
<dbReference type="PANTHER" id="PTHR30606">
    <property type="entry name" value="LIPID A BIOSYNTHESIS LAUROYL ACYLTRANSFERASE"/>
    <property type="match status" value="1"/>
</dbReference>
<evidence type="ECO:0000256" key="4">
    <source>
        <dbReference type="ARBA" id="ARBA00022679"/>
    </source>
</evidence>
<gene>
    <name evidence="7" type="ORF">QQ008_18840</name>
</gene>
<dbReference type="Pfam" id="PF03279">
    <property type="entry name" value="Lip_A_acyltrans"/>
    <property type="match status" value="1"/>
</dbReference>
<evidence type="ECO:0000256" key="1">
    <source>
        <dbReference type="ARBA" id="ARBA00004533"/>
    </source>
</evidence>
<evidence type="ECO:0000256" key="6">
    <source>
        <dbReference type="ARBA" id="ARBA00023315"/>
    </source>
</evidence>
<dbReference type="EMBL" id="JAUJEA010000007">
    <property type="protein sequence ID" value="MDN5203451.1"/>
    <property type="molecule type" value="Genomic_DNA"/>
</dbReference>
<keyword evidence="2" id="KW-1003">Cell membrane</keyword>
<evidence type="ECO:0000313" key="7">
    <source>
        <dbReference type="EMBL" id="MDN5203451.1"/>
    </source>
</evidence>
<comment type="caution">
    <text evidence="7">The sequence shown here is derived from an EMBL/GenBank/DDBJ whole genome shotgun (WGS) entry which is preliminary data.</text>
</comment>